<dbReference type="AlphaFoldDB" id="A0A0C3P1L6"/>
<evidence type="ECO:0000313" key="1">
    <source>
        <dbReference type="EMBL" id="KIO01224.1"/>
    </source>
</evidence>
<name>A0A0C3P1L6_PISTI</name>
<keyword evidence="2" id="KW-1185">Reference proteome</keyword>
<dbReference type="OrthoDB" id="2640969at2759"/>
<dbReference type="InParanoid" id="A0A0C3P1L6"/>
<gene>
    <name evidence="1" type="ORF">M404DRAFT_150864</name>
</gene>
<organism evidence="1 2">
    <name type="scientific">Pisolithus tinctorius Marx 270</name>
    <dbReference type="NCBI Taxonomy" id="870435"/>
    <lineage>
        <taxon>Eukaryota</taxon>
        <taxon>Fungi</taxon>
        <taxon>Dikarya</taxon>
        <taxon>Basidiomycota</taxon>
        <taxon>Agaricomycotina</taxon>
        <taxon>Agaricomycetes</taxon>
        <taxon>Agaricomycetidae</taxon>
        <taxon>Boletales</taxon>
        <taxon>Sclerodermatineae</taxon>
        <taxon>Pisolithaceae</taxon>
        <taxon>Pisolithus</taxon>
    </lineage>
</organism>
<proteinExistence type="predicted"/>
<reference evidence="1 2" key="1">
    <citation type="submission" date="2014-04" db="EMBL/GenBank/DDBJ databases">
        <authorList>
            <consortium name="DOE Joint Genome Institute"/>
            <person name="Kuo A."/>
            <person name="Kohler A."/>
            <person name="Costa M.D."/>
            <person name="Nagy L.G."/>
            <person name="Floudas D."/>
            <person name="Copeland A."/>
            <person name="Barry K.W."/>
            <person name="Cichocki N."/>
            <person name="Veneault-Fourrey C."/>
            <person name="LaButti K."/>
            <person name="Lindquist E.A."/>
            <person name="Lipzen A."/>
            <person name="Lundell T."/>
            <person name="Morin E."/>
            <person name="Murat C."/>
            <person name="Sun H."/>
            <person name="Tunlid A."/>
            <person name="Henrissat B."/>
            <person name="Grigoriev I.V."/>
            <person name="Hibbett D.S."/>
            <person name="Martin F."/>
            <person name="Nordberg H.P."/>
            <person name="Cantor M.N."/>
            <person name="Hua S.X."/>
        </authorList>
    </citation>
    <scope>NUCLEOTIDE SEQUENCE [LARGE SCALE GENOMIC DNA]</scope>
    <source>
        <strain evidence="1 2">Marx 270</strain>
    </source>
</reference>
<evidence type="ECO:0000313" key="2">
    <source>
        <dbReference type="Proteomes" id="UP000054217"/>
    </source>
</evidence>
<dbReference type="HOGENOM" id="CLU_2455638_0_0_1"/>
<protein>
    <submittedName>
        <fullName evidence="1">Uncharacterized protein</fullName>
    </submittedName>
</protein>
<dbReference type="EMBL" id="KN831990">
    <property type="protein sequence ID" value="KIO01224.1"/>
    <property type="molecule type" value="Genomic_DNA"/>
</dbReference>
<reference evidence="2" key="2">
    <citation type="submission" date="2015-01" db="EMBL/GenBank/DDBJ databases">
        <title>Evolutionary Origins and Diversification of the Mycorrhizal Mutualists.</title>
        <authorList>
            <consortium name="DOE Joint Genome Institute"/>
            <consortium name="Mycorrhizal Genomics Consortium"/>
            <person name="Kohler A."/>
            <person name="Kuo A."/>
            <person name="Nagy L.G."/>
            <person name="Floudas D."/>
            <person name="Copeland A."/>
            <person name="Barry K.W."/>
            <person name="Cichocki N."/>
            <person name="Veneault-Fourrey C."/>
            <person name="LaButti K."/>
            <person name="Lindquist E.A."/>
            <person name="Lipzen A."/>
            <person name="Lundell T."/>
            <person name="Morin E."/>
            <person name="Murat C."/>
            <person name="Riley R."/>
            <person name="Ohm R."/>
            <person name="Sun H."/>
            <person name="Tunlid A."/>
            <person name="Henrissat B."/>
            <person name="Grigoriev I.V."/>
            <person name="Hibbett D.S."/>
            <person name="Martin F."/>
        </authorList>
    </citation>
    <scope>NUCLEOTIDE SEQUENCE [LARGE SCALE GENOMIC DNA]</scope>
    <source>
        <strain evidence="2">Marx 270</strain>
    </source>
</reference>
<sequence>MVLDRMEPLDVSHAGGEFQELTSGLLGEFWKSTSQKIGGKCLDYCTFQDCTAKWTAAFNVQMGAMVEAYMVWSLIWKGASGRGFFDLDE</sequence>
<accession>A0A0C3P1L6</accession>
<dbReference type="Proteomes" id="UP000054217">
    <property type="component" value="Unassembled WGS sequence"/>
</dbReference>